<evidence type="ECO:0000313" key="2">
    <source>
        <dbReference type="Proteomes" id="UP000332594"/>
    </source>
</evidence>
<evidence type="ECO:0000313" key="1">
    <source>
        <dbReference type="EMBL" id="VFS70085.1"/>
    </source>
</evidence>
<gene>
    <name evidence="1" type="ORF">NCTC13038_01991</name>
</gene>
<name>A0A485B953_RAOTE</name>
<organism evidence="1 2">
    <name type="scientific">Raoultella terrigena</name>
    <name type="common">Klebsiella terrigena</name>
    <dbReference type="NCBI Taxonomy" id="577"/>
    <lineage>
        <taxon>Bacteria</taxon>
        <taxon>Pseudomonadati</taxon>
        <taxon>Pseudomonadota</taxon>
        <taxon>Gammaproteobacteria</taxon>
        <taxon>Enterobacterales</taxon>
        <taxon>Enterobacteriaceae</taxon>
        <taxon>Klebsiella/Raoultella group</taxon>
        <taxon>Raoultella</taxon>
    </lineage>
</organism>
<proteinExistence type="predicted"/>
<protein>
    <submittedName>
        <fullName evidence="1">Uncharacterized protein</fullName>
    </submittedName>
</protein>
<dbReference type="EMBL" id="CAADJG010000002">
    <property type="protein sequence ID" value="VFS70085.1"/>
    <property type="molecule type" value="Genomic_DNA"/>
</dbReference>
<sequence length="31" mass="3563">MSGTAISIFYGKKNDEFDIRAVHRFPINGMF</sequence>
<dbReference type="Proteomes" id="UP000332594">
    <property type="component" value="Unassembled WGS sequence"/>
</dbReference>
<reference evidence="1 2" key="1">
    <citation type="submission" date="2019-03" db="EMBL/GenBank/DDBJ databases">
        <authorList>
            <consortium name="Pathogen Informatics"/>
        </authorList>
    </citation>
    <scope>NUCLEOTIDE SEQUENCE [LARGE SCALE GENOMIC DNA]</scope>
    <source>
        <strain evidence="1 2">NCTC13038</strain>
    </source>
</reference>
<accession>A0A485B953</accession>
<dbReference type="AlphaFoldDB" id="A0A485B953"/>